<dbReference type="OrthoDB" id="5383057at2759"/>
<reference evidence="2 3" key="1">
    <citation type="submission" date="2013-03" db="EMBL/GenBank/DDBJ databases">
        <title>The Genome Sequence of Capronia epimyces CBS 606.96.</title>
        <authorList>
            <consortium name="The Broad Institute Genomics Platform"/>
            <person name="Cuomo C."/>
            <person name="de Hoog S."/>
            <person name="Gorbushina A."/>
            <person name="Walker B."/>
            <person name="Young S.K."/>
            <person name="Zeng Q."/>
            <person name="Gargeya S."/>
            <person name="Fitzgerald M."/>
            <person name="Haas B."/>
            <person name="Abouelleil A."/>
            <person name="Allen A.W."/>
            <person name="Alvarado L."/>
            <person name="Arachchi H.M."/>
            <person name="Berlin A.M."/>
            <person name="Chapman S.B."/>
            <person name="Gainer-Dewar J."/>
            <person name="Goldberg J."/>
            <person name="Griggs A."/>
            <person name="Gujja S."/>
            <person name="Hansen M."/>
            <person name="Howarth C."/>
            <person name="Imamovic A."/>
            <person name="Ireland A."/>
            <person name="Larimer J."/>
            <person name="McCowan C."/>
            <person name="Murphy C."/>
            <person name="Pearson M."/>
            <person name="Poon T.W."/>
            <person name="Priest M."/>
            <person name="Roberts A."/>
            <person name="Saif S."/>
            <person name="Shea T."/>
            <person name="Sisk P."/>
            <person name="Sykes S."/>
            <person name="Wortman J."/>
            <person name="Nusbaum C."/>
            <person name="Birren B."/>
        </authorList>
    </citation>
    <scope>NUCLEOTIDE SEQUENCE [LARGE SCALE GENOMIC DNA]</scope>
    <source>
        <strain evidence="2 3">CBS 606.96</strain>
    </source>
</reference>
<evidence type="ECO:0000313" key="3">
    <source>
        <dbReference type="Proteomes" id="UP000019478"/>
    </source>
</evidence>
<keyword evidence="3" id="KW-1185">Reference proteome</keyword>
<dbReference type="GeneID" id="19170547"/>
<dbReference type="AlphaFoldDB" id="W9YK29"/>
<gene>
    <name evidence="2" type="ORF">A1O3_06437</name>
</gene>
<comment type="caution">
    <text evidence="2">The sequence shown here is derived from an EMBL/GenBank/DDBJ whole genome shotgun (WGS) entry which is preliminary data.</text>
</comment>
<evidence type="ECO:0000256" key="1">
    <source>
        <dbReference type="SAM" id="MobiDB-lite"/>
    </source>
</evidence>
<organism evidence="2 3">
    <name type="scientific">Capronia epimyces CBS 606.96</name>
    <dbReference type="NCBI Taxonomy" id="1182542"/>
    <lineage>
        <taxon>Eukaryota</taxon>
        <taxon>Fungi</taxon>
        <taxon>Dikarya</taxon>
        <taxon>Ascomycota</taxon>
        <taxon>Pezizomycotina</taxon>
        <taxon>Eurotiomycetes</taxon>
        <taxon>Chaetothyriomycetidae</taxon>
        <taxon>Chaetothyriales</taxon>
        <taxon>Herpotrichiellaceae</taxon>
        <taxon>Capronia</taxon>
    </lineage>
</organism>
<protein>
    <submittedName>
        <fullName evidence="2">Uncharacterized protein</fullName>
    </submittedName>
</protein>
<feature type="region of interest" description="Disordered" evidence="1">
    <location>
        <begin position="46"/>
        <end position="87"/>
    </location>
</feature>
<dbReference type="eggNOG" id="ENOG502SRFI">
    <property type="taxonomic scope" value="Eukaryota"/>
</dbReference>
<dbReference type="RefSeq" id="XP_007734747.1">
    <property type="nucleotide sequence ID" value="XM_007736557.1"/>
</dbReference>
<accession>W9YK29</accession>
<feature type="region of interest" description="Disordered" evidence="1">
    <location>
        <begin position="1"/>
        <end position="31"/>
    </location>
</feature>
<dbReference type="HOGENOM" id="CLU_983523_0_0_1"/>
<feature type="region of interest" description="Disordered" evidence="1">
    <location>
        <begin position="191"/>
        <end position="283"/>
    </location>
</feature>
<proteinExistence type="predicted"/>
<feature type="compositionally biased region" description="Low complexity" evidence="1">
    <location>
        <begin position="259"/>
        <end position="268"/>
    </location>
</feature>
<feature type="compositionally biased region" description="Polar residues" evidence="1">
    <location>
        <begin position="53"/>
        <end position="65"/>
    </location>
</feature>
<evidence type="ECO:0000313" key="2">
    <source>
        <dbReference type="EMBL" id="EXJ82624.1"/>
    </source>
</evidence>
<feature type="region of interest" description="Disordered" evidence="1">
    <location>
        <begin position="116"/>
        <end position="172"/>
    </location>
</feature>
<dbReference type="EMBL" id="AMGY01000005">
    <property type="protein sequence ID" value="EXJ82624.1"/>
    <property type="molecule type" value="Genomic_DNA"/>
</dbReference>
<dbReference type="Proteomes" id="UP000019478">
    <property type="component" value="Unassembled WGS sequence"/>
</dbReference>
<name>W9YK29_9EURO</name>
<sequence length="283" mass="28084">MTISLNPRAPKPDHENAPYEATGPVAADSLAAESLEAKGGFAENTGAAAQSVRGGQSTFATTDTSAAHVLHPAASGASREKQDALGADADVKGASGLKLDAAGKADFDGAHNADGYYGGPSGQGQALSHGGGRAGDSDFGASTAPGRHTADPEIRSTGSGFDNASSSGGGGAGARPYVDAAPGYVASVTGAARSDGSYKPKGSNLDDADVTDSVPKTKTFTGNVGGQYDPGRVAEREFEGRNTGFETELSSAGVDGGRQRQQGSSGAVGEQGGQYGVLESERA</sequence>